<dbReference type="EMBL" id="CP076134">
    <property type="protein sequence ID" value="QWG13645.1"/>
    <property type="molecule type" value="Genomic_DNA"/>
</dbReference>
<sequence length="272" mass="29455">MAREQEARDAASSVTRRASDLGRALATAPASEAANIEHELTRLRARQSELAAKHRNQADLIAAITHWLSSATGTLETVKPAKAALQKGETISAAVVRLRARIHALTTERVKVMQAGVPIADLKAQAAAYVDALVDRGRPRIIADHRRDFEVQFRVGETWSDAGLAGRLPAILAWLDPDQFLAKLNQTIDAMPTPPFAMSGKARAQKLIALEASLLQCEREEEALIESSEETGPVILRRLTADPRAVLCLGINRGQAAKQEGKVERVKADDAA</sequence>
<gene>
    <name evidence="2" type="ORF">KMZ29_02595</name>
</gene>
<accession>A0A975NF17</accession>
<dbReference type="Proteomes" id="UP000680839">
    <property type="component" value="Chromosome"/>
</dbReference>
<feature type="region of interest" description="Disordered" evidence="1">
    <location>
        <begin position="1"/>
        <end position="28"/>
    </location>
</feature>
<dbReference type="RefSeq" id="WP_215622343.1">
    <property type="nucleotide sequence ID" value="NZ_CP076134.1"/>
</dbReference>
<evidence type="ECO:0000256" key="1">
    <source>
        <dbReference type="SAM" id="MobiDB-lite"/>
    </source>
</evidence>
<protein>
    <submittedName>
        <fullName evidence="2">Uncharacterized protein</fullName>
    </submittedName>
</protein>
<name>A0A975NF17_9BRAD</name>
<reference evidence="2" key="1">
    <citation type="submission" date="2021-06" db="EMBL/GenBank/DDBJ databases">
        <title>Bradyrhizobium sp. S2-20-1 Genome sequencing.</title>
        <authorList>
            <person name="Jin L."/>
        </authorList>
    </citation>
    <scope>NUCLEOTIDE SEQUENCE</scope>
    <source>
        <strain evidence="2">S2-20-1</strain>
    </source>
</reference>
<organism evidence="2 3">
    <name type="scientific">Bradyrhizobium sediminis</name>
    <dbReference type="NCBI Taxonomy" id="2840469"/>
    <lineage>
        <taxon>Bacteria</taxon>
        <taxon>Pseudomonadati</taxon>
        <taxon>Pseudomonadota</taxon>
        <taxon>Alphaproteobacteria</taxon>
        <taxon>Hyphomicrobiales</taxon>
        <taxon>Nitrobacteraceae</taxon>
        <taxon>Bradyrhizobium</taxon>
    </lineage>
</organism>
<evidence type="ECO:0000313" key="3">
    <source>
        <dbReference type="Proteomes" id="UP000680839"/>
    </source>
</evidence>
<dbReference type="AlphaFoldDB" id="A0A975NF17"/>
<proteinExistence type="predicted"/>
<evidence type="ECO:0000313" key="2">
    <source>
        <dbReference type="EMBL" id="QWG13645.1"/>
    </source>
</evidence>